<dbReference type="EMBL" id="JBBKZT010000016">
    <property type="protein sequence ID" value="MEJ8850578.1"/>
    <property type="molecule type" value="Genomic_DNA"/>
</dbReference>
<dbReference type="HAMAP" id="MF_00655">
    <property type="entry name" value="PQQ_syn_PqqD"/>
    <property type="match status" value="1"/>
</dbReference>
<dbReference type="Gene3D" id="1.10.10.1150">
    <property type="entry name" value="Coenzyme PQQ synthesis protein D (PqqD)"/>
    <property type="match status" value="1"/>
</dbReference>
<keyword evidence="6" id="KW-1185">Reference proteome</keyword>
<evidence type="ECO:0000256" key="3">
    <source>
        <dbReference type="ARBA" id="ARBA00022905"/>
    </source>
</evidence>
<evidence type="ECO:0000256" key="2">
    <source>
        <dbReference type="ARBA" id="ARBA00011741"/>
    </source>
</evidence>
<dbReference type="RefSeq" id="WP_340345955.1">
    <property type="nucleotide sequence ID" value="NZ_JBBKZT010000016.1"/>
</dbReference>
<comment type="similarity">
    <text evidence="4">Belongs to the PqqD family.</text>
</comment>
<gene>
    <name evidence="4 5" type="primary">pqqD</name>
    <name evidence="5" type="ORF">WKW82_28340</name>
</gene>
<comment type="pathway">
    <text evidence="1 4">Cofactor biosynthesis; pyrroloquinoline quinone biosynthesis.</text>
</comment>
<dbReference type="InterPro" id="IPR022479">
    <property type="entry name" value="PqqD_bac"/>
</dbReference>
<comment type="caution">
    <text evidence="5">The sequence shown here is derived from an EMBL/GenBank/DDBJ whole genome shotgun (WGS) entry which is preliminary data.</text>
</comment>
<name>A0ABU8WSR3_9BURK</name>
<comment type="function">
    <text evidence="4">Functions as a PqqA binding protein and presents PqqA to PqqE, in the pyrroloquinoline quinone (PQQ) biosynthetic pathway.</text>
</comment>
<reference evidence="5 6" key="1">
    <citation type="submission" date="2024-03" db="EMBL/GenBank/DDBJ databases">
        <title>Novel species of the genus Variovorax.</title>
        <authorList>
            <person name="Liu Q."/>
            <person name="Xin Y.-H."/>
        </authorList>
    </citation>
    <scope>NUCLEOTIDE SEQUENCE [LARGE SCALE GENOMIC DNA]</scope>
    <source>
        <strain evidence="5 6">KACC 18900</strain>
    </source>
</reference>
<proteinExistence type="inferred from homology"/>
<evidence type="ECO:0000256" key="4">
    <source>
        <dbReference type="HAMAP-Rule" id="MF_00655"/>
    </source>
</evidence>
<sequence>MNSPTADSLPRVGPGFRLQWEPAQNAHVLLYPEGMVKLNQSGGEIMKRCDGERTIAAIVSELETAFSMQGLDKDVLAFIEMAGKQRWLAWD</sequence>
<protein>
    <recommendedName>
        <fullName evidence="4">PqqA binding protein</fullName>
    </recommendedName>
    <alternativeName>
        <fullName evidence="4">Coenzyme PQQ synthesis protein D</fullName>
    </alternativeName>
    <alternativeName>
        <fullName evidence="4">Pyrroloquinoline quinone biosynthesis protein D</fullName>
    </alternativeName>
</protein>
<accession>A0ABU8WSR3</accession>
<dbReference type="Pfam" id="PF05402">
    <property type="entry name" value="PqqD"/>
    <property type="match status" value="1"/>
</dbReference>
<dbReference type="InterPro" id="IPR008792">
    <property type="entry name" value="PQQD"/>
</dbReference>
<organism evidence="5 6">
    <name type="scientific">Variovorax rhizosphaerae</name>
    <dbReference type="NCBI Taxonomy" id="1836200"/>
    <lineage>
        <taxon>Bacteria</taxon>
        <taxon>Pseudomonadati</taxon>
        <taxon>Pseudomonadota</taxon>
        <taxon>Betaproteobacteria</taxon>
        <taxon>Burkholderiales</taxon>
        <taxon>Comamonadaceae</taxon>
        <taxon>Variovorax</taxon>
    </lineage>
</organism>
<keyword evidence="3 4" id="KW-0884">PQQ biosynthesis</keyword>
<evidence type="ECO:0000313" key="5">
    <source>
        <dbReference type="EMBL" id="MEJ8850578.1"/>
    </source>
</evidence>
<dbReference type="NCBIfam" id="NF002535">
    <property type="entry name" value="PRK02079.1"/>
    <property type="match status" value="1"/>
</dbReference>
<dbReference type="Proteomes" id="UP001385892">
    <property type="component" value="Unassembled WGS sequence"/>
</dbReference>
<evidence type="ECO:0000256" key="1">
    <source>
        <dbReference type="ARBA" id="ARBA00004886"/>
    </source>
</evidence>
<dbReference type="NCBIfam" id="TIGR03859">
    <property type="entry name" value="PQQ_PqqD"/>
    <property type="match status" value="1"/>
</dbReference>
<dbReference type="InterPro" id="IPR041881">
    <property type="entry name" value="PqqD_sf"/>
</dbReference>
<comment type="subunit">
    <text evidence="2 4">Monomer. Interacts with PqqE.</text>
</comment>
<evidence type="ECO:0000313" key="6">
    <source>
        <dbReference type="Proteomes" id="UP001385892"/>
    </source>
</evidence>